<dbReference type="AlphaFoldDB" id="A0A6H1TYI2"/>
<dbReference type="Proteomes" id="UP000500857">
    <property type="component" value="Chromosome"/>
</dbReference>
<evidence type="ECO:0000313" key="1">
    <source>
        <dbReference type="EMBL" id="QIZ71644.1"/>
    </source>
</evidence>
<organism evidence="1 2">
    <name type="scientific">Oxynema aestuarii AP17</name>
    <dbReference type="NCBI Taxonomy" id="2064643"/>
    <lineage>
        <taxon>Bacteria</taxon>
        <taxon>Bacillati</taxon>
        <taxon>Cyanobacteriota</taxon>
        <taxon>Cyanophyceae</taxon>
        <taxon>Oscillatoriophycideae</taxon>
        <taxon>Oscillatoriales</taxon>
        <taxon>Oscillatoriaceae</taxon>
        <taxon>Oxynema</taxon>
        <taxon>Oxynema aestuarii</taxon>
    </lineage>
</organism>
<dbReference type="KEGG" id="oxy:HCG48_14485"/>
<evidence type="ECO:0000313" key="2">
    <source>
        <dbReference type="Proteomes" id="UP000500857"/>
    </source>
</evidence>
<reference evidence="1 2" key="1">
    <citation type="submission" date="2020-04" db="EMBL/GenBank/DDBJ databases">
        <authorList>
            <person name="Basu S."/>
            <person name="Maruthanayagam V."/>
            <person name="Chakraborty S."/>
            <person name="Pramanik A."/>
            <person name="Mukherjee J."/>
            <person name="Brink B."/>
        </authorList>
    </citation>
    <scope>NUCLEOTIDE SEQUENCE [LARGE SCALE GENOMIC DNA]</scope>
    <source>
        <strain evidence="1 2">AP17</strain>
    </source>
</reference>
<proteinExistence type="predicted"/>
<accession>A0A6H1TYI2</accession>
<keyword evidence="2" id="KW-1185">Reference proteome</keyword>
<dbReference type="EMBL" id="CP051167">
    <property type="protein sequence ID" value="QIZ71644.1"/>
    <property type="molecule type" value="Genomic_DNA"/>
</dbReference>
<gene>
    <name evidence="1" type="ORF">HCG48_14485</name>
</gene>
<name>A0A6H1TYI2_9CYAN</name>
<protein>
    <submittedName>
        <fullName evidence="1">Uncharacterized protein</fullName>
    </submittedName>
</protein>
<sequence length="130" mass="14692">MAKLDLKSLSSWGWEFLLPLPLLGLAFWVGTGWASDRLLSNDYPTTEEVQADTEEVVRVSMQVTVINIEAEIHQSENFTEVQVNTANSALTELRFEFPVTEYRAIETAIAQELGLSIEAVRSLVRYRIDT</sequence>